<dbReference type="Gene3D" id="1.25.10.10">
    <property type="entry name" value="Leucine-rich Repeat Variant"/>
    <property type="match status" value="1"/>
</dbReference>
<dbReference type="GO" id="GO:0071169">
    <property type="term" value="P:establishment of protein localization to chromatin"/>
    <property type="evidence" value="ECO:0007669"/>
    <property type="project" value="TreeGrafter"/>
</dbReference>
<dbReference type="Pfam" id="PF12830">
    <property type="entry name" value="Nipped-B_C"/>
    <property type="match status" value="1"/>
</dbReference>
<sequence>MEMDAHGVLSNGEMDVQNENAAGSSTQNPPQRVLTVDQALPLTTYTSVVPFNSDIVPFPSVGRNPSASLFATPEERARGRQHLDSLNKEATANPGNTSQRLQQTLEDLKELLKPHGLTHFKFKHLPKLPNEAAMVEPAGVSLSPVARKVLELTSSKLKYQSSKYLSSKPTNGKAQHTIQKSPIGHPSEGHLPPLIHSPKKHISTPKTDGRLSASNIEAVSHNSNLSVQPSLAQPKAPIATPRQPSTPIKPSSRFQIVIPSLPDDFPHEEYATPSKKLSKSDIKTTVESPTLAISHLPKSSVKDQTHTGLHSETTPSRSISTATARASAPDSDSSPGLAIVIPDLPCAFNPRDYETVPDLTDIPNHLSRKRKRSQIDGENDGSFMSIDQREKADIASRNLRYYLQQIFEAEEQMHPENCSSNSLFVPTTEGFTLGPVANYKVEDLITKMILARRFAEAPVEDLLRLQNLVLGGLRDGETVDIKVHGSMGESEVESWLQQSFVADLGLKAARTSLRLMSGHREENQIYSEDVLQATLNVFRNVMDNCIIPVVEMRSTGSAAVAFKLLLAQKKVIANILIQCRKVLSRLAVIVADVELSETMVNLIEFTASRLIFVENAAIERDSLLGIAKFDSLRVVAMSVLEQVFVCHPAQRPGILDEILVSLEKLPVTKQSARQYMLAEGDRIQLVSALIMRLIQSSAGKPNDAKERRRLKALEALNGDGADGMKVAGHSDQTFTIKSESMAKQQPEIAVAELRDIVSPLDGAVKKNSLHVVNFLVERAMKSTKTGDTPYRNLLDLFVEDFITCLGSIDWPAAEYLLNRFLVKMVTLLSGSKTPAPTKNTALDLLGTMGAAIAKVSSGVRKSANSREAEDELTLYLANQAHETLENRGGAMDMTAWGASPLRVSLESLNRSVDSRNNSSAGFLVYEWAERLLEALDHRKDHEYSTHNEGDIGKLSYRLRMMIGDRQWLSTEYNYDSISPSNTRLAYSLVSLKSHFCREFKRILSILVDSMQSEQATVRSKSLKSIIQVLETDRTILDQYPAVMQHVQKCSSDPSVLVRDSALTLLGKFIQWRPAMQEQFAPSILELFEDESGVVCKRAMKLSKDIYLNDTGRGVRSVIAQAVLHQVTNKEESVRDLACQIIEDIWMVPFHGYEDIDKTSAKFKLAMADHVTLIAKTIQRDGRIANVLDKVLQSMLSKTSKHCSKNFRVCKYLVATMFEIIIDNSSTEAETVSAGEALQALRIFAKANADLFTPEQIEQLEPYISNVNTAEDISIFHHVVVIFRHVLPKLSRDHLNFLVKVRGKLLPTLTRMGQKSAIDDIVACAWIISGVIGDIKNLTTMTCSILLHIDSLKRREMKDLDSQALRKLSRMIAIGGICGKHCNFDPELAAFKFKFPAFKDNSVSKLMVDTIAPFSQPNVPTDTRKEALEAIGMICQSWPRNFQSPNIYTTFQTVFQEKDLVLEAVVLKALKEFLIMAEDRPEAESGGAPGVDADPTKSLGVMGGGQGDGIPNFIARQFLEDIRRICLASSDSQALLATEVLASIARQGLCHPKECGVTFIALETSPNPQIAEIAAREHRALHETHEQKLEKEYMRAVEIAYKYQRDVVGDTHGATEKPFAAKLHLMIDILKISKVSNRKKLFENLCSRINFDPVKMSMEQLPHHLDFSQFIIENLAFFDYASVDELRATIRKMELVVSTSGVGIADLIETEIFPVVLQNSTEASENGQLQSTQPAIDRERLTILAGASMMLSILWGARTFLRRLYGQSKDKAVPKDLNRAPVKVPFVTGDKFWEENSSIMASFESEESMMKQCRSFVELMTIDEDVKVAAEGDEEVSRVRHSTPSEGEEDEAEPTSGGGRGRKRKAAGTPGGRKKRARSSSVALGRGRLKGAGKRLSLEQSDDDI</sequence>
<evidence type="ECO:0000259" key="8">
    <source>
        <dbReference type="Pfam" id="PF12830"/>
    </source>
</evidence>
<feature type="region of interest" description="Disordered" evidence="7">
    <location>
        <begin position="222"/>
        <end position="251"/>
    </location>
</feature>
<dbReference type="InterPro" id="IPR024986">
    <property type="entry name" value="Nipped-B_C"/>
</dbReference>
<evidence type="ECO:0000256" key="6">
    <source>
        <dbReference type="RuleBase" id="RU364107"/>
    </source>
</evidence>
<organism evidence="9 10">
    <name type="scientific">Amylocarpus encephaloides</name>
    <dbReference type="NCBI Taxonomy" id="45428"/>
    <lineage>
        <taxon>Eukaryota</taxon>
        <taxon>Fungi</taxon>
        <taxon>Dikarya</taxon>
        <taxon>Ascomycota</taxon>
        <taxon>Pezizomycotina</taxon>
        <taxon>Leotiomycetes</taxon>
        <taxon>Helotiales</taxon>
        <taxon>Helotiales incertae sedis</taxon>
        <taxon>Amylocarpus</taxon>
    </lineage>
</organism>
<feature type="compositionally biased region" description="Polar residues" evidence="7">
    <location>
        <begin position="222"/>
        <end position="231"/>
    </location>
</feature>
<feature type="compositionally biased region" description="Basic residues" evidence="7">
    <location>
        <begin position="1859"/>
        <end position="1877"/>
    </location>
</feature>
<feature type="compositionally biased region" description="Polar residues" evidence="7">
    <location>
        <begin position="242"/>
        <end position="251"/>
    </location>
</feature>
<evidence type="ECO:0000313" key="9">
    <source>
        <dbReference type="EMBL" id="KAG9230669.1"/>
    </source>
</evidence>
<dbReference type="OrthoDB" id="418242at2759"/>
<dbReference type="PANTHER" id="PTHR21704:SF18">
    <property type="entry name" value="NIPPED-B-LIKE PROTEIN"/>
    <property type="match status" value="1"/>
</dbReference>
<keyword evidence="10" id="KW-1185">Reference proteome</keyword>
<comment type="caution">
    <text evidence="9">The sequence shown here is derived from an EMBL/GenBank/DDBJ whole genome shotgun (WGS) entry which is preliminary data.</text>
</comment>
<dbReference type="SUPFAM" id="SSF48371">
    <property type="entry name" value="ARM repeat"/>
    <property type="match status" value="1"/>
</dbReference>
<comment type="subcellular location">
    <subcellularLocation>
        <location evidence="1 6">Nucleus</location>
    </subcellularLocation>
</comment>
<reference evidence="9" key="1">
    <citation type="journal article" date="2021" name="IMA Fungus">
        <title>Genomic characterization of three marine fungi, including Emericellopsis atlantica sp. nov. with signatures of a generalist lifestyle and marine biomass degradation.</title>
        <authorList>
            <person name="Hagestad O.C."/>
            <person name="Hou L."/>
            <person name="Andersen J.H."/>
            <person name="Hansen E.H."/>
            <person name="Altermark B."/>
            <person name="Li C."/>
            <person name="Kuhnert E."/>
            <person name="Cox R.J."/>
            <person name="Crous P.W."/>
            <person name="Spatafora J.W."/>
            <person name="Lail K."/>
            <person name="Amirebrahimi M."/>
            <person name="Lipzen A."/>
            <person name="Pangilinan J."/>
            <person name="Andreopoulos W."/>
            <person name="Hayes R.D."/>
            <person name="Ng V."/>
            <person name="Grigoriev I.V."/>
            <person name="Jackson S.A."/>
            <person name="Sutton T.D.S."/>
            <person name="Dobson A.D.W."/>
            <person name="Rama T."/>
        </authorList>
    </citation>
    <scope>NUCLEOTIDE SEQUENCE</scope>
    <source>
        <strain evidence="9">TRa018bII</strain>
    </source>
</reference>
<dbReference type="GO" id="GO:0061775">
    <property type="term" value="F:cohesin loader activity"/>
    <property type="evidence" value="ECO:0007669"/>
    <property type="project" value="InterPro"/>
</dbReference>
<evidence type="ECO:0000256" key="1">
    <source>
        <dbReference type="ARBA" id="ARBA00004123"/>
    </source>
</evidence>
<feature type="compositionally biased region" description="Polar residues" evidence="7">
    <location>
        <begin position="169"/>
        <end position="180"/>
    </location>
</feature>
<dbReference type="Proteomes" id="UP000824998">
    <property type="component" value="Unassembled WGS sequence"/>
</dbReference>
<accession>A0A9P8C1T8</accession>
<name>A0A9P8C1T8_9HELO</name>
<dbReference type="InterPro" id="IPR026003">
    <property type="entry name" value="Cohesin_HEAT"/>
</dbReference>
<dbReference type="CDD" id="cd23958">
    <property type="entry name" value="SCC2"/>
    <property type="match status" value="1"/>
</dbReference>
<dbReference type="GO" id="GO:0140588">
    <property type="term" value="P:chromatin looping"/>
    <property type="evidence" value="ECO:0007669"/>
    <property type="project" value="InterPro"/>
</dbReference>
<keyword evidence="5 6" id="KW-0131">Cell cycle</keyword>
<dbReference type="GO" id="GO:0010468">
    <property type="term" value="P:regulation of gene expression"/>
    <property type="evidence" value="ECO:0007669"/>
    <property type="project" value="InterPro"/>
</dbReference>
<dbReference type="GO" id="GO:0034087">
    <property type="term" value="P:establishment of mitotic sister chromatid cohesion"/>
    <property type="evidence" value="ECO:0007669"/>
    <property type="project" value="TreeGrafter"/>
</dbReference>
<dbReference type="Pfam" id="PF12765">
    <property type="entry name" value="Cohesin_HEAT"/>
    <property type="match status" value="1"/>
</dbReference>
<dbReference type="GO" id="GO:1990414">
    <property type="term" value="P:replication-born double-strand break repair via sister chromatid exchange"/>
    <property type="evidence" value="ECO:0007669"/>
    <property type="project" value="TreeGrafter"/>
</dbReference>
<evidence type="ECO:0000313" key="10">
    <source>
        <dbReference type="Proteomes" id="UP000824998"/>
    </source>
</evidence>
<dbReference type="InterPro" id="IPR033031">
    <property type="entry name" value="Scc2/Nipped-B"/>
</dbReference>
<dbReference type="PANTHER" id="PTHR21704">
    <property type="entry name" value="NIPPED-B-LIKE PROTEIN DELANGIN SCC2-RELATED"/>
    <property type="match status" value="1"/>
</dbReference>
<feature type="region of interest" description="Disordered" evidence="7">
    <location>
        <begin position="1829"/>
        <end position="1904"/>
    </location>
</feature>
<keyword evidence="3 6" id="KW-0677">Repeat</keyword>
<dbReference type="EMBL" id="MU251653">
    <property type="protein sequence ID" value="KAG9230669.1"/>
    <property type="molecule type" value="Genomic_DNA"/>
</dbReference>
<dbReference type="GO" id="GO:0090694">
    <property type="term" value="C:Scc2-Scc4 cohesin loading complex"/>
    <property type="evidence" value="ECO:0007669"/>
    <property type="project" value="TreeGrafter"/>
</dbReference>
<evidence type="ECO:0000256" key="3">
    <source>
        <dbReference type="ARBA" id="ARBA00022737"/>
    </source>
</evidence>
<comment type="similarity">
    <text evidence="2 6">Belongs to the SCC2/Nipped-B family.</text>
</comment>
<protein>
    <recommendedName>
        <fullName evidence="6">Sister chromatid cohesion protein</fullName>
    </recommendedName>
</protein>
<proteinExistence type="inferred from homology"/>
<evidence type="ECO:0000256" key="7">
    <source>
        <dbReference type="SAM" id="MobiDB-lite"/>
    </source>
</evidence>
<feature type="compositionally biased region" description="Low complexity" evidence="7">
    <location>
        <begin position="313"/>
        <end position="335"/>
    </location>
</feature>
<evidence type="ECO:0000256" key="2">
    <source>
        <dbReference type="ARBA" id="ARBA00009252"/>
    </source>
</evidence>
<feature type="domain" description="Sister chromatid cohesion C-terminal" evidence="8">
    <location>
        <begin position="1513"/>
        <end position="1694"/>
    </location>
</feature>
<gene>
    <name evidence="9" type="ORF">BJ875DRAFT_498949</name>
</gene>
<dbReference type="GO" id="GO:0003682">
    <property type="term" value="F:chromatin binding"/>
    <property type="evidence" value="ECO:0007669"/>
    <property type="project" value="TreeGrafter"/>
</dbReference>
<feature type="region of interest" description="Disordered" evidence="7">
    <location>
        <begin position="288"/>
        <end position="336"/>
    </location>
</feature>
<dbReference type="InterPro" id="IPR016024">
    <property type="entry name" value="ARM-type_fold"/>
</dbReference>
<evidence type="ECO:0000256" key="4">
    <source>
        <dbReference type="ARBA" id="ARBA00023242"/>
    </source>
</evidence>
<keyword evidence="4 6" id="KW-0539">Nucleus</keyword>
<dbReference type="InterPro" id="IPR011989">
    <property type="entry name" value="ARM-like"/>
</dbReference>
<evidence type="ECO:0000256" key="5">
    <source>
        <dbReference type="ARBA" id="ARBA00023306"/>
    </source>
</evidence>
<feature type="region of interest" description="Disordered" evidence="7">
    <location>
        <begin position="162"/>
        <end position="209"/>
    </location>
</feature>